<dbReference type="AlphaFoldDB" id="A0A9X5CK40"/>
<gene>
    <name evidence="1" type="ORF">G3I18_15220</name>
</gene>
<name>A0A9X5CK40_9ACTN</name>
<accession>A0A9X5CK40</accession>
<dbReference type="Proteomes" id="UP000471745">
    <property type="component" value="Unassembled WGS sequence"/>
</dbReference>
<protein>
    <submittedName>
        <fullName evidence="1">Uncharacterized protein</fullName>
    </submittedName>
</protein>
<evidence type="ECO:0000313" key="2">
    <source>
        <dbReference type="Proteomes" id="UP000471745"/>
    </source>
</evidence>
<organism evidence="1 2">
    <name type="scientific">Actinospica acidiphila</name>
    <dbReference type="NCBI Taxonomy" id="304899"/>
    <lineage>
        <taxon>Bacteria</taxon>
        <taxon>Bacillati</taxon>
        <taxon>Actinomycetota</taxon>
        <taxon>Actinomycetes</taxon>
        <taxon>Catenulisporales</taxon>
        <taxon>Actinospicaceae</taxon>
        <taxon>Actinospica</taxon>
    </lineage>
</organism>
<comment type="caution">
    <text evidence="1">The sequence shown here is derived from an EMBL/GenBank/DDBJ whole genome shotgun (WGS) entry which is preliminary data.</text>
</comment>
<dbReference type="RefSeq" id="WP_163089097.1">
    <property type="nucleotide sequence ID" value="NZ_JAAGNA010000535.1"/>
</dbReference>
<evidence type="ECO:0000313" key="1">
    <source>
        <dbReference type="EMBL" id="NEC49920.1"/>
    </source>
</evidence>
<proteinExistence type="predicted"/>
<dbReference type="EMBL" id="JAAGNA010000535">
    <property type="protein sequence ID" value="NEC49920.1"/>
    <property type="molecule type" value="Genomic_DNA"/>
</dbReference>
<keyword evidence="2" id="KW-1185">Reference proteome</keyword>
<reference evidence="1 2" key="1">
    <citation type="submission" date="2020-01" db="EMBL/GenBank/DDBJ databases">
        <title>Insect and environment-associated Actinomycetes.</title>
        <authorList>
            <person name="Currrie C."/>
            <person name="Chevrette M."/>
            <person name="Carlson C."/>
            <person name="Stubbendieck R."/>
            <person name="Wendt-Pienkowski E."/>
        </authorList>
    </citation>
    <scope>NUCLEOTIDE SEQUENCE [LARGE SCALE GENOMIC DNA]</scope>
    <source>
        <strain evidence="1 2">SID8189</strain>
    </source>
</reference>
<sequence length="126" mass="14092">MGLMLFPGDGDVTSPHVEWSHSGFALFRRWLAQIEGFELDEMDGFGGERPWSGVHTTLEPLLNHPDDHGELTPAHCAAVLPRLEEIHDHHVSDAGDPDVRQHFEDVGRLITVLRICVAKDAELYFG</sequence>